<dbReference type="InterPro" id="IPR036526">
    <property type="entry name" value="C-N_Hydrolase_sf"/>
</dbReference>
<dbReference type="InterPro" id="IPR003010">
    <property type="entry name" value="C-N_Hydrolase"/>
</dbReference>
<dbReference type="RefSeq" id="WP_015261052.1">
    <property type="nucleotide sequence ID" value="NC_019903.1"/>
</dbReference>
<keyword evidence="4" id="KW-1185">Reference proteome</keyword>
<dbReference type="InterPro" id="IPR050345">
    <property type="entry name" value="Aliph_Amidase/BUP"/>
</dbReference>
<name>L0F4G2_DESDL</name>
<dbReference type="PANTHER" id="PTHR43674:SF2">
    <property type="entry name" value="BETA-UREIDOPROPIONASE"/>
    <property type="match status" value="1"/>
</dbReference>
<evidence type="ECO:0000313" key="3">
    <source>
        <dbReference type="EMBL" id="AGA68047.1"/>
    </source>
</evidence>
<dbReference type="KEGG" id="ddl:Desdi_0507"/>
<dbReference type="AlphaFoldDB" id="L0F4G2"/>
<dbReference type="PROSITE" id="PS50263">
    <property type="entry name" value="CN_HYDROLASE"/>
    <property type="match status" value="1"/>
</dbReference>
<dbReference type="OrthoDB" id="9811121at2"/>
<dbReference type="Pfam" id="PF00795">
    <property type="entry name" value="CN_hydrolase"/>
    <property type="match status" value="2"/>
</dbReference>
<dbReference type="eggNOG" id="COG0388">
    <property type="taxonomic scope" value="Bacteria"/>
</dbReference>
<dbReference type="CDD" id="cd07197">
    <property type="entry name" value="nitrilase"/>
    <property type="match status" value="1"/>
</dbReference>
<feature type="domain" description="CN hydrolase" evidence="2">
    <location>
        <begin position="1"/>
        <end position="240"/>
    </location>
</feature>
<evidence type="ECO:0000256" key="1">
    <source>
        <dbReference type="ARBA" id="ARBA00022801"/>
    </source>
</evidence>
<dbReference type="EMBL" id="CP003344">
    <property type="protein sequence ID" value="AGA68047.1"/>
    <property type="molecule type" value="Genomic_DNA"/>
</dbReference>
<dbReference type="SUPFAM" id="SSF56317">
    <property type="entry name" value="Carbon-nitrogen hydrolase"/>
    <property type="match status" value="2"/>
</dbReference>
<evidence type="ECO:0000313" key="4">
    <source>
        <dbReference type="Proteomes" id="UP000010797"/>
    </source>
</evidence>
<dbReference type="GO" id="GO:0016811">
    <property type="term" value="F:hydrolase activity, acting on carbon-nitrogen (but not peptide) bonds, in linear amides"/>
    <property type="evidence" value="ECO:0007669"/>
    <property type="project" value="UniProtKB-ARBA"/>
</dbReference>
<dbReference type="Proteomes" id="UP000010797">
    <property type="component" value="Chromosome"/>
</dbReference>
<organism evidence="3 4">
    <name type="scientific">Desulfitobacterium dichloroeliminans (strain LMG P-21439 / DCA1)</name>
    <dbReference type="NCBI Taxonomy" id="871963"/>
    <lineage>
        <taxon>Bacteria</taxon>
        <taxon>Bacillati</taxon>
        <taxon>Bacillota</taxon>
        <taxon>Clostridia</taxon>
        <taxon>Eubacteriales</taxon>
        <taxon>Desulfitobacteriaceae</taxon>
        <taxon>Desulfitobacterium</taxon>
    </lineage>
</organism>
<dbReference type="STRING" id="871963.Desdi_0507"/>
<accession>L0F4G2</accession>
<dbReference type="PANTHER" id="PTHR43674">
    <property type="entry name" value="NITRILASE C965.09-RELATED"/>
    <property type="match status" value="1"/>
</dbReference>
<proteinExistence type="predicted"/>
<dbReference type="Gene3D" id="3.60.110.10">
    <property type="entry name" value="Carbon-nitrogen hydrolase"/>
    <property type="match status" value="2"/>
</dbReference>
<evidence type="ECO:0000259" key="2">
    <source>
        <dbReference type="PROSITE" id="PS50263"/>
    </source>
</evidence>
<reference evidence="4" key="1">
    <citation type="submission" date="2012-02" db="EMBL/GenBank/DDBJ databases">
        <title>Complete sequence of Desulfitobacterium dichloroeliminans LMG P-21439.</title>
        <authorList>
            <person name="Lucas S."/>
            <person name="Han J."/>
            <person name="Lapidus A."/>
            <person name="Cheng J.-F."/>
            <person name="Goodwin L."/>
            <person name="Pitluck S."/>
            <person name="Peters L."/>
            <person name="Ovchinnikova G."/>
            <person name="Teshima H."/>
            <person name="Detter J.C."/>
            <person name="Han C."/>
            <person name="Tapia R."/>
            <person name="Land M."/>
            <person name="Hauser L."/>
            <person name="Kyrpides N."/>
            <person name="Ivanova N."/>
            <person name="Pagani I."/>
            <person name="Kruse T."/>
            <person name="de Vos W.M."/>
            <person name="Boon N."/>
            <person name="Smidt H."/>
            <person name="Woyke T."/>
        </authorList>
    </citation>
    <scope>NUCLEOTIDE SEQUENCE [LARGE SCALE GENOMIC DNA]</scope>
    <source>
        <strain evidence="4">LMG P-21439 / DCA1</strain>
    </source>
</reference>
<keyword evidence="1 3" id="KW-0378">Hydrolase</keyword>
<sequence length="528" mass="58290">MRLACLQVEAQDWKESGKAWAEIKKLIVEASQNHDLLIVPESVFPAYFLPSYEKPEVEETIETILDEIKEICKQTKTYIAFGYAYNNENLASLINPQGDEIARKSKSNLWHFDKRWFSQGAEVVTADTEFGKVGIVICADARLPELVRCVALENVKLVIDLANLTATGPEIKKLSNAQSDYMLATRARENKVWLAVSDKWGVEAETVTYAGRSAVYSPDGICVAQAPSDQNMIVSVEIPTDAKGQIECVVEEDLPLRRPDLYTVLTTETKKLPIYNCLTEPVVPELLTPYITVSSSFDNDDFKNVDFKDARVRHVKRLLEQEPNLIVLPAISGEDDTTSYQGLLSDNQYIIMTGSADGRTRTCLISNKEVLGSYGTMDSVPQSDAINPENSFPLVQSLPFGNIGFLHEKEMLLPEAARCLMLSGADAVIWQHGMSFEKAAPLARTRAAENRIFIIAVYSDVLGNSSSAASFIVDPSGGIIASTLLGKSLHATGTYCNFCNARLKAVVPGTHIVLDRIPGHYEKLTQNN</sequence>
<protein>
    <submittedName>
        <fullName evidence="3">Putative amidohydrolase</fullName>
    </submittedName>
</protein>
<dbReference type="HOGENOM" id="CLU_526487_0_0_9"/>
<gene>
    <name evidence="3" type="ordered locus">Desdi_0507</name>
</gene>